<dbReference type="GO" id="GO:0070988">
    <property type="term" value="P:demethylation"/>
    <property type="evidence" value="ECO:0007669"/>
    <property type="project" value="InterPro"/>
</dbReference>
<dbReference type="Gene3D" id="2.60.120.590">
    <property type="entry name" value="Alpha-ketoglutarate-dependent dioxygenase AlkB-like"/>
    <property type="match status" value="1"/>
</dbReference>
<evidence type="ECO:0000259" key="1">
    <source>
        <dbReference type="PROSITE" id="PS51471"/>
    </source>
</evidence>
<dbReference type="Proteomes" id="UP000011863">
    <property type="component" value="Chromosome"/>
</dbReference>
<dbReference type="GO" id="GO:0016491">
    <property type="term" value="F:oxidoreductase activity"/>
    <property type="evidence" value="ECO:0007669"/>
    <property type="project" value="TreeGrafter"/>
</dbReference>
<organism evidence="2 3">
    <name type="scientific">Ilumatobacter coccineus (strain NBRC 103263 / KCTC 29153 / YM16-304)</name>
    <dbReference type="NCBI Taxonomy" id="1313172"/>
    <lineage>
        <taxon>Bacteria</taxon>
        <taxon>Bacillati</taxon>
        <taxon>Actinomycetota</taxon>
        <taxon>Acidimicrobiia</taxon>
        <taxon>Acidimicrobiales</taxon>
        <taxon>Ilumatobacteraceae</taxon>
        <taxon>Ilumatobacter</taxon>
    </lineage>
</organism>
<dbReference type="PANTHER" id="PTHR12463">
    <property type="entry name" value="OXYGENASE-RELATED"/>
    <property type="match status" value="1"/>
</dbReference>
<evidence type="ECO:0000313" key="2">
    <source>
        <dbReference type="EMBL" id="BAN00532.1"/>
    </source>
</evidence>
<dbReference type="KEGG" id="aym:YM304_02180"/>
<evidence type="ECO:0000313" key="3">
    <source>
        <dbReference type="Proteomes" id="UP000011863"/>
    </source>
</evidence>
<dbReference type="EMBL" id="AP012057">
    <property type="protein sequence ID" value="BAN00532.1"/>
    <property type="molecule type" value="Genomic_DNA"/>
</dbReference>
<dbReference type="InterPro" id="IPR005123">
    <property type="entry name" value="Oxoglu/Fe-dep_dioxygenase_dom"/>
</dbReference>
<dbReference type="SUPFAM" id="SSF51197">
    <property type="entry name" value="Clavaminate synthase-like"/>
    <property type="match status" value="1"/>
</dbReference>
<dbReference type="InterPro" id="IPR027450">
    <property type="entry name" value="AlkB-like"/>
</dbReference>
<dbReference type="InterPro" id="IPR032857">
    <property type="entry name" value="ALKBH4"/>
</dbReference>
<dbReference type="PANTHER" id="PTHR12463:SF1">
    <property type="entry name" value="2-OXOGLUTARATE AND FE-DEPENDENT OXYGENASE FAMILY PROTEIN"/>
    <property type="match status" value="1"/>
</dbReference>
<accession>A0A6C7E218</accession>
<protein>
    <recommendedName>
        <fullName evidence="1">Fe2OG dioxygenase domain-containing protein</fullName>
    </recommendedName>
</protein>
<dbReference type="AlphaFoldDB" id="A0A6C7E218"/>
<feature type="domain" description="Fe2OG dioxygenase" evidence="1">
    <location>
        <begin position="97"/>
        <end position="195"/>
    </location>
</feature>
<dbReference type="GO" id="GO:0032451">
    <property type="term" value="F:demethylase activity"/>
    <property type="evidence" value="ECO:0007669"/>
    <property type="project" value="TreeGrafter"/>
</dbReference>
<proteinExistence type="predicted"/>
<name>A0A6C7E218_ILUCY</name>
<dbReference type="RefSeq" id="WP_015439780.1">
    <property type="nucleotide sequence ID" value="NC_020520.1"/>
</dbReference>
<keyword evidence="3" id="KW-1185">Reference proteome</keyword>
<dbReference type="Pfam" id="PF13532">
    <property type="entry name" value="2OG-FeII_Oxy_2"/>
    <property type="match status" value="1"/>
</dbReference>
<dbReference type="InterPro" id="IPR037151">
    <property type="entry name" value="AlkB-like_sf"/>
</dbReference>
<dbReference type="PROSITE" id="PS51471">
    <property type="entry name" value="FE2OG_OXY"/>
    <property type="match status" value="1"/>
</dbReference>
<sequence>MDSQLQLLLEEPLEDSDNVTPDGMTFTPGYVSPDEERDLLNSIDNASWDESMARRVQHYGWRYDYKQRKVEPSSYLGPLPAFLGPLVDRINQQFGLRADQAIINEYEPGQGIAPHVDCEPCFGPVIAMLGLGSDAQMDFGRHGETLPLLFQRRGLLVVEGDARHHWTHGIARRRTDKLFGTRRARRVSVTLRQIVTE</sequence>
<gene>
    <name evidence="2" type="ORF">YM304_02180</name>
</gene>
<reference evidence="2 3" key="1">
    <citation type="journal article" date="2013" name="Int. J. Syst. Evol. Microbiol.">
        <title>Ilumatobacter nonamiense sp. nov. and Ilumatobacter coccineum sp. nov., isolated from seashore sand.</title>
        <authorList>
            <person name="Matsumoto A."/>
            <person name="Kasai H."/>
            <person name="Matsuo Y."/>
            <person name="Shizuri Y."/>
            <person name="Ichikawa N."/>
            <person name="Fujita N."/>
            <person name="Omura S."/>
            <person name="Takahashi Y."/>
        </authorList>
    </citation>
    <scope>NUCLEOTIDE SEQUENCE [LARGE SCALE GENOMIC DNA]</scope>
    <source>
        <strain evidence="3">NBRC 103263 / KCTC 29153 / YM16-304</strain>
    </source>
</reference>